<sequence length="364" mass="40891">MGINRKDLISAYRDYVSTRNEPENFHPALFPKGSPDPLFSGSWKLIGADAKKCFAEDDDSANNNDSKKRKGEKPSDRDATKKRKLAPTKTPVGLKWDAVDYSCAYDAVFSCLYMIWVDDTVKWSNRFREISYYCRLLAQGFENVSKRTSSLENARDHVRHVLTKNNPTGFPTGWTYTYLSNLTSALFEGQYWGVDTTKCIKCDSVYSKAPGFPNSMVVYEIEGPSSSICTSPSQWLNEHRISATDKSCPMCGSRLTCFSVPTRAPPILHFDLCTDTTIDTSVNITVDNERVEYALRGVIYSGTNHFTARMIDNGYVWYHDGMETGRACILEGLLDSKSHDFLNECHQGGVARNAVSLLYAVVKL</sequence>
<name>A0AAW0BJ07_9AGAR</name>
<proteinExistence type="predicted"/>
<protein>
    <submittedName>
        <fullName evidence="2">Uncharacterized protein</fullName>
    </submittedName>
</protein>
<gene>
    <name evidence="2" type="ORF">R3P38DRAFT_2625896</name>
</gene>
<organism evidence="2 3">
    <name type="scientific">Favolaschia claudopus</name>
    <dbReference type="NCBI Taxonomy" id="2862362"/>
    <lineage>
        <taxon>Eukaryota</taxon>
        <taxon>Fungi</taxon>
        <taxon>Dikarya</taxon>
        <taxon>Basidiomycota</taxon>
        <taxon>Agaricomycotina</taxon>
        <taxon>Agaricomycetes</taxon>
        <taxon>Agaricomycetidae</taxon>
        <taxon>Agaricales</taxon>
        <taxon>Marasmiineae</taxon>
        <taxon>Mycenaceae</taxon>
        <taxon>Favolaschia</taxon>
    </lineage>
</organism>
<dbReference type="Proteomes" id="UP001362999">
    <property type="component" value="Unassembled WGS sequence"/>
</dbReference>
<evidence type="ECO:0000313" key="3">
    <source>
        <dbReference type="Proteomes" id="UP001362999"/>
    </source>
</evidence>
<reference evidence="2 3" key="1">
    <citation type="journal article" date="2024" name="J Genomics">
        <title>Draft genome sequencing and assembly of Favolaschia claudopus CIRM-BRFM 2984 isolated from oak limbs.</title>
        <authorList>
            <person name="Navarro D."/>
            <person name="Drula E."/>
            <person name="Chaduli D."/>
            <person name="Cazenave R."/>
            <person name="Ahrendt S."/>
            <person name="Wang J."/>
            <person name="Lipzen A."/>
            <person name="Daum C."/>
            <person name="Barry K."/>
            <person name="Grigoriev I.V."/>
            <person name="Favel A."/>
            <person name="Rosso M.N."/>
            <person name="Martin F."/>
        </authorList>
    </citation>
    <scope>NUCLEOTIDE SEQUENCE [LARGE SCALE GENOMIC DNA]</scope>
    <source>
        <strain evidence="2 3">CIRM-BRFM 2984</strain>
    </source>
</reference>
<dbReference type="EMBL" id="JAWWNJ010000032">
    <property type="protein sequence ID" value="KAK7026337.1"/>
    <property type="molecule type" value="Genomic_DNA"/>
</dbReference>
<feature type="region of interest" description="Disordered" evidence="1">
    <location>
        <begin position="57"/>
        <end position="84"/>
    </location>
</feature>
<evidence type="ECO:0000256" key="1">
    <source>
        <dbReference type="SAM" id="MobiDB-lite"/>
    </source>
</evidence>
<comment type="caution">
    <text evidence="2">The sequence shown here is derived from an EMBL/GenBank/DDBJ whole genome shotgun (WGS) entry which is preliminary data.</text>
</comment>
<keyword evidence="3" id="KW-1185">Reference proteome</keyword>
<accession>A0AAW0BJ07</accession>
<dbReference type="AlphaFoldDB" id="A0AAW0BJ07"/>
<evidence type="ECO:0000313" key="2">
    <source>
        <dbReference type="EMBL" id="KAK7026337.1"/>
    </source>
</evidence>